<dbReference type="RefSeq" id="WP_084333786.1">
    <property type="nucleotide sequence ID" value="NZ_FNFD01000003.1"/>
</dbReference>
<sequence length="268" mass="29583">MRLIILLSLCLAGPSLFAADLPGSRDLEILPRFPRSEITDFRSEPTLERLYPQGSIRRISGQLRYEREVLAEGAFTAVTYRLSSEHSSAEAFEAARRALMEKGAELLYWCQGRDCGSSSLWANSVFGKATLYGPDDQQAYALLRLAEPNPESLLALYAITRGNRRAYLHVEQLDSAAPLGTLLPAPATLLRQLKSTGELKLLRLSGEPEQPWVEVLARSLNLDTTLRVSLDGPNADAWREALVAQGVRAARLELGEGDEKGLHLSVLR</sequence>
<evidence type="ECO:0000313" key="3">
    <source>
        <dbReference type="Proteomes" id="UP000198706"/>
    </source>
</evidence>
<feature type="chain" id="PRO_5011597772" description="DUF4892 domain-containing protein" evidence="1">
    <location>
        <begin position="19"/>
        <end position="268"/>
    </location>
</feature>
<dbReference type="EMBL" id="FNFD01000003">
    <property type="protein sequence ID" value="SDJ89138.1"/>
    <property type="molecule type" value="Genomic_DNA"/>
</dbReference>
<evidence type="ECO:0008006" key="4">
    <source>
        <dbReference type="Google" id="ProtNLM"/>
    </source>
</evidence>
<reference evidence="2 3" key="1">
    <citation type="submission" date="2016-10" db="EMBL/GenBank/DDBJ databases">
        <authorList>
            <person name="de Groot N.N."/>
        </authorList>
    </citation>
    <scope>NUCLEOTIDE SEQUENCE [LARGE SCALE GENOMIC DNA]</scope>
    <source>
        <strain evidence="2 3">JCM 21544</strain>
    </source>
</reference>
<organism evidence="2 3">
    <name type="scientific">Pseudomonas indica</name>
    <dbReference type="NCBI Taxonomy" id="137658"/>
    <lineage>
        <taxon>Bacteria</taxon>
        <taxon>Pseudomonadati</taxon>
        <taxon>Pseudomonadota</taxon>
        <taxon>Gammaproteobacteria</taxon>
        <taxon>Pseudomonadales</taxon>
        <taxon>Pseudomonadaceae</taxon>
        <taxon>Pseudomonas</taxon>
    </lineage>
</organism>
<evidence type="ECO:0000256" key="1">
    <source>
        <dbReference type="SAM" id="SignalP"/>
    </source>
</evidence>
<accession>A0A1G8XEY6</accession>
<keyword evidence="3" id="KW-1185">Reference proteome</keyword>
<gene>
    <name evidence="2" type="ORF">SAMN05216186_103162</name>
</gene>
<name>A0A1G8XEY6_9PSED</name>
<feature type="signal peptide" evidence="1">
    <location>
        <begin position="1"/>
        <end position="18"/>
    </location>
</feature>
<dbReference type="Proteomes" id="UP000198706">
    <property type="component" value="Unassembled WGS sequence"/>
</dbReference>
<proteinExistence type="predicted"/>
<dbReference type="STRING" id="137658.SAMN05216186_103162"/>
<dbReference type="Pfam" id="PF16234">
    <property type="entry name" value="DUF4892"/>
    <property type="match status" value="1"/>
</dbReference>
<evidence type="ECO:0000313" key="2">
    <source>
        <dbReference type="EMBL" id="SDJ89138.1"/>
    </source>
</evidence>
<protein>
    <recommendedName>
        <fullName evidence="4">DUF4892 domain-containing protein</fullName>
    </recommendedName>
</protein>
<dbReference type="AlphaFoldDB" id="A0A1G8XEY6"/>
<keyword evidence="1" id="KW-0732">Signal</keyword>
<dbReference type="InterPro" id="IPR032608">
    <property type="entry name" value="DUF4892"/>
</dbReference>